<sequence>MKGNLKRSEALKLIRPGEIRVRIAPSPTGPLHIGTARTTLFNYLFAKKYKGSFILRIEDTDIGRSTKEFEEDIKQNLKWLGLEWDEGPYRQSERKEIYRKYIEKLLKEKSAYCCFCSKEELEEQRQYKMSIGEPPLYSGKCRNLTPAQIKKNLGQGKPFIIRFNNSQKTDGEKIIFNDLIRGKIEFNKTLLGDFAIAKSLDAPLYNLVVVIDDFKMKITHIIRGEDHISNTPKQILLQKVLKLPQPKYAHLPLILGPDKSKLSKRHNTVAVSKYRKDGYLPEALINFMVLLGWNPKDNREIFSLPSLIKEFTFEGIQKAGAIFNISKLDWINGFYIRQKSIKKLTELCLPYLIEKGLVEPIFKTEQYPPAYGGKIITPSYQISETRENINFENLEKIINLYQERLKKLSEIVELTDFFFRLKLNYPKELLRWKDMTDKEIKESLDKLTKVLGKIKEKNWTALNLEEILLKEVKAGRASKDRGYLLWPLRVALTGKKTSAGPFEIAEILGKEKTLKRIKEAINIII</sequence>
<comment type="caution">
    <text evidence="13">The sequence shown here is derived from an EMBL/GenBank/DDBJ whole genome shotgun (WGS) entry which is preliminary data.</text>
</comment>
<evidence type="ECO:0000313" key="14">
    <source>
        <dbReference type="Proteomes" id="UP000228777"/>
    </source>
</evidence>
<dbReference type="InterPro" id="IPR000924">
    <property type="entry name" value="Glu/Gln-tRNA-synth"/>
</dbReference>
<dbReference type="CDD" id="cd00808">
    <property type="entry name" value="GluRS_core"/>
    <property type="match status" value="1"/>
</dbReference>
<keyword evidence="9 10" id="KW-0030">Aminoacyl-tRNA synthetase</keyword>
<dbReference type="InterPro" id="IPR020058">
    <property type="entry name" value="Glu/Gln-tRNA-synth_Ib_cat-dom"/>
</dbReference>
<dbReference type="SUPFAM" id="SSF48163">
    <property type="entry name" value="An anticodon-binding domain of class I aminoacyl-tRNA synthetases"/>
    <property type="match status" value="1"/>
</dbReference>
<dbReference type="AlphaFoldDB" id="A0A2M6Z2Y5"/>
<reference evidence="14" key="1">
    <citation type="submission" date="2017-09" db="EMBL/GenBank/DDBJ databases">
        <title>Depth-based differentiation of microbial function through sediment-hosted aquifers and enrichment of novel symbionts in the deep terrestrial subsurface.</title>
        <authorList>
            <person name="Probst A.J."/>
            <person name="Ladd B."/>
            <person name="Jarett J.K."/>
            <person name="Geller-Mcgrath D.E."/>
            <person name="Sieber C.M.K."/>
            <person name="Emerson J.B."/>
            <person name="Anantharaman K."/>
            <person name="Thomas B.C."/>
            <person name="Malmstrom R."/>
            <person name="Stieglmeier M."/>
            <person name="Klingl A."/>
            <person name="Woyke T."/>
            <person name="Ryan C.M."/>
            <person name="Banfield J.F."/>
        </authorList>
    </citation>
    <scope>NUCLEOTIDE SEQUENCE [LARGE SCALE GENOMIC DNA]</scope>
</reference>
<feature type="domain" description="Aminoacyl-tRNA synthetase class I anticodon-binding" evidence="12">
    <location>
        <begin position="368"/>
        <end position="521"/>
    </location>
</feature>
<dbReference type="Proteomes" id="UP000228777">
    <property type="component" value="Unassembled WGS sequence"/>
</dbReference>
<comment type="similarity">
    <text evidence="2 10">Belongs to the class-I aminoacyl-tRNA synthetase family. Glutamate--tRNA ligase type 1 subfamily.</text>
</comment>
<evidence type="ECO:0000256" key="1">
    <source>
        <dbReference type="ARBA" id="ARBA00004496"/>
    </source>
</evidence>
<evidence type="ECO:0000256" key="8">
    <source>
        <dbReference type="ARBA" id="ARBA00022917"/>
    </source>
</evidence>
<dbReference type="Gene3D" id="3.40.50.620">
    <property type="entry name" value="HUPs"/>
    <property type="match status" value="1"/>
</dbReference>
<comment type="caution">
    <text evidence="10">Lacks conserved residue(s) required for the propagation of feature annotation.</text>
</comment>
<dbReference type="PRINTS" id="PR00987">
    <property type="entry name" value="TRNASYNTHGLU"/>
</dbReference>
<keyword evidence="7 10" id="KW-0067">ATP-binding</keyword>
<evidence type="ECO:0000256" key="7">
    <source>
        <dbReference type="ARBA" id="ARBA00022840"/>
    </source>
</evidence>
<dbReference type="Gene3D" id="1.10.10.350">
    <property type="match status" value="1"/>
</dbReference>
<feature type="domain" description="Glutamyl/glutaminyl-tRNA synthetase class Ib catalytic" evidence="11">
    <location>
        <begin position="18"/>
        <end position="330"/>
    </location>
</feature>
<feature type="binding site" evidence="10">
    <location>
        <position position="264"/>
    </location>
    <ligand>
        <name>ATP</name>
        <dbReference type="ChEBI" id="CHEBI:30616"/>
    </ligand>
</feature>
<evidence type="ECO:0000256" key="9">
    <source>
        <dbReference type="ARBA" id="ARBA00023146"/>
    </source>
</evidence>
<name>A0A2M6Z2Y5_9BACT</name>
<evidence type="ECO:0000256" key="6">
    <source>
        <dbReference type="ARBA" id="ARBA00022741"/>
    </source>
</evidence>
<dbReference type="GO" id="GO:0000049">
    <property type="term" value="F:tRNA binding"/>
    <property type="evidence" value="ECO:0007669"/>
    <property type="project" value="InterPro"/>
</dbReference>
<feature type="short sequence motif" description="'HIGH' region" evidence="10">
    <location>
        <begin position="25"/>
        <end position="35"/>
    </location>
</feature>
<dbReference type="HAMAP" id="MF_00022">
    <property type="entry name" value="Glu_tRNA_synth_type1"/>
    <property type="match status" value="1"/>
</dbReference>
<dbReference type="GO" id="GO:0005829">
    <property type="term" value="C:cytosol"/>
    <property type="evidence" value="ECO:0007669"/>
    <property type="project" value="TreeGrafter"/>
</dbReference>
<keyword evidence="5 10" id="KW-0436">Ligase</keyword>
<comment type="subunit">
    <text evidence="3 10">Monomer.</text>
</comment>
<dbReference type="PANTHER" id="PTHR43311">
    <property type="entry name" value="GLUTAMATE--TRNA LIGASE"/>
    <property type="match status" value="1"/>
</dbReference>
<feature type="short sequence motif" description="'KMSKS' region" evidence="10">
    <location>
        <begin position="261"/>
        <end position="265"/>
    </location>
</feature>
<dbReference type="FunFam" id="3.40.50.620:FF:000007">
    <property type="entry name" value="Glutamate--tRNA ligase"/>
    <property type="match status" value="1"/>
</dbReference>
<dbReference type="InterPro" id="IPR020751">
    <property type="entry name" value="aa-tRNA-synth_I_codon-bd_sub2"/>
</dbReference>
<keyword evidence="6 10" id="KW-0547">Nucleotide-binding</keyword>
<comment type="function">
    <text evidence="10">Catalyzes the attachment of glutamate to tRNA(Glu) in a two-step reaction: glutamate is first activated by ATP to form Glu-AMP and then transferred to the acceptor end of tRNA(Glu).</text>
</comment>
<gene>
    <name evidence="10" type="primary">gltX</name>
    <name evidence="13" type="ORF">COS93_01640</name>
</gene>
<dbReference type="InterPro" id="IPR033910">
    <property type="entry name" value="GluRS_core"/>
</dbReference>
<evidence type="ECO:0000256" key="4">
    <source>
        <dbReference type="ARBA" id="ARBA00022490"/>
    </source>
</evidence>
<protein>
    <recommendedName>
        <fullName evidence="10">Glutamate--tRNA ligase</fullName>
        <ecNumber evidence="10">6.1.1.17</ecNumber>
    </recommendedName>
    <alternativeName>
        <fullName evidence="10">Glutamyl-tRNA synthetase</fullName>
        <shortName evidence="10">GluRS</shortName>
    </alternativeName>
</protein>
<comment type="subcellular location">
    <subcellularLocation>
        <location evidence="1 10">Cytoplasm</location>
    </subcellularLocation>
</comment>
<proteinExistence type="inferred from homology"/>
<comment type="catalytic activity">
    <reaction evidence="10">
        <text>tRNA(Glu) + L-glutamate + ATP = L-glutamyl-tRNA(Glu) + AMP + diphosphate</text>
        <dbReference type="Rhea" id="RHEA:23540"/>
        <dbReference type="Rhea" id="RHEA-COMP:9663"/>
        <dbReference type="Rhea" id="RHEA-COMP:9680"/>
        <dbReference type="ChEBI" id="CHEBI:29985"/>
        <dbReference type="ChEBI" id="CHEBI:30616"/>
        <dbReference type="ChEBI" id="CHEBI:33019"/>
        <dbReference type="ChEBI" id="CHEBI:78442"/>
        <dbReference type="ChEBI" id="CHEBI:78520"/>
        <dbReference type="ChEBI" id="CHEBI:456215"/>
        <dbReference type="EC" id="6.1.1.17"/>
    </reaction>
</comment>
<dbReference type="InterPro" id="IPR049940">
    <property type="entry name" value="GluQ/Sye"/>
</dbReference>
<evidence type="ECO:0000259" key="12">
    <source>
        <dbReference type="Pfam" id="PF19269"/>
    </source>
</evidence>
<keyword evidence="8 10" id="KW-0648">Protein biosynthesis</keyword>
<dbReference type="SUPFAM" id="SSF52374">
    <property type="entry name" value="Nucleotidylyl transferase"/>
    <property type="match status" value="1"/>
</dbReference>
<accession>A0A2M6Z2Y5</accession>
<dbReference type="GO" id="GO:0008270">
    <property type="term" value="F:zinc ion binding"/>
    <property type="evidence" value="ECO:0007669"/>
    <property type="project" value="InterPro"/>
</dbReference>
<dbReference type="EMBL" id="PEWP01000032">
    <property type="protein sequence ID" value="PIU46771.1"/>
    <property type="molecule type" value="Genomic_DNA"/>
</dbReference>
<dbReference type="GO" id="GO:0006424">
    <property type="term" value="P:glutamyl-tRNA aminoacylation"/>
    <property type="evidence" value="ECO:0007669"/>
    <property type="project" value="UniProtKB-UniRule"/>
</dbReference>
<evidence type="ECO:0000256" key="5">
    <source>
        <dbReference type="ARBA" id="ARBA00022598"/>
    </source>
</evidence>
<evidence type="ECO:0000256" key="10">
    <source>
        <dbReference type="HAMAP-Rule" id="MF_00022"/>
    </source>
</evidence>
<dbReference type="GO" id="GO:0005524">
    <property type="term" value="F:ATP binding"/>
    <property type="evidence" value="ECO:0007669"/>
    <property type="project" value="UniProtKB-UniRule"/>
</dbReference>
<dbReference type="GO" id="GO:0004818">
    <property type="term" value="F:glutamate-tRNA ligase activity"/>
    <property type="evidence" value="ECO:0007669"/>
    <property type="project" value="UniProtKB-UniRule"/>
</dbReference>
<dbReference type="Pfam" id="PF00749">
    <property type="entry name" value="tRNA-synt_1c"/>
    <property type="match status" value="1"/>
</dbReference>
<organism evidence="13 14">
    <name type="scientific">bacterium (Candidatus Gribaldobacteria) CG07_land_8_20_14_0_80_33_18</name>
    <dbReference type="NCBI Taxonomy" id="2014272"/>
    <lineage>
        <taxon>Bacteria</taxon>
        <taxon>Candidatus Gribaldobacteria</taxon>
    </lineage>
</organism>
<evidence type="ECO:0000313" key="13">
    <source>
        <dbReference type="EMBL" id="PIU46771.1"/>
    </source>
</evidence>
<dbReference type="NCBIfam" id="TIGR00464">
    <property type="entry name" value="gltX_bact"/>
    <property type="match status" value="1"/>
</dbReference>
<dbReference type="InterPro" id="IPR001412">
    <property type="entry name" value="aa-tRNA-synth_I_CS"/>
</dbReference>
<evidence type="ECO:0000256" key="3">
    <source>
        <dbReference type="ARBA" id="ARBA00011245"/>
    </source>
</evidence>
<dbReference type="InterPro" id="IPR045462">
    <property type="entry name" value="aa-tRNA-synth_I_cd-bd"/>
</dbReference>
<keyword evidence="4 10" id="KW-0963">Cytoplasm</keyword>
<evidence type="ECO:0000259" key="11">
    <source>
        <dbReference type="Pfam" id="PF00749"/>
    </source>
</evidence>
<dbReference type="PROSITE" id="PS00178">
    <property type="entry name" value="AA_TRNA_LIGASE_I"/>
    <property type="match status" value="1"/>
</dbReference>
<dbReference type="EC" id="6.1.1.17" evidence="10"/>
<dbReference type="InterPro" id="IPR008925">
    <property type="entry name" value="aa_tRNA-synth_I_cd-bd_sf"/>
</dbReference>
<dbReference type="Pfam" id="PF19269">
    <property type="entry name" value="Anticodon_2"/>
    <property type="match status" value="1"/>
</dbReference>
<evidence type="ECO:0000256" key="2">
    <source>
        <dbReference type="ARBA" id="ARBA00007894"/>
    </source>
</evidence>
<dbReference type="PANTHER" id="PTHR43311:SF2">
    <property type="entry name" value="GLUTAMATE--TRNA LIGASE, MITOCHONDRIAL-RELATED"/>
    <property type="match status" value="1"/>
</dbReference>
<dbReference type="InterPro" id="IPR004527">
    <property type="entry name" value="Glu-tRNA-ligase_bac/mito"/>
</dbReference>
<dbReference type="InterPro" id="IPR014729">
    <property type="entry name" value="Rossmann-like_a/b/a_fold"/>
</dbReference>